<proteinExistence type="predicted"/>
<name>A0A0F8ZCW5_9ZZZZ</name>
<reference evidence="1" key="1">
    <citation type="journal article" date="2015" name="Nature">
        <title>Complex archaea that bridge the gap between prokaryotes and eukaryotes.</title>
        <authorList>
            <person name="Spang A."/>
            <person name="Saw J.H."/>
            <person name="Jorgensen S.L."/>
            <person name="Zaremba-Niedzwiedzka K."/>
            <person name="Martijn J."/>
            <person name="Lind A.E."/>
            <person name="van Eijk R."/>
            <person name="Schleper C."/>
            <person name="Guy L."/>
            <person name="Ettema T.J."/>
        </authorList>
    </citation>
    <scope>NUCLEOTIDE SEQUENCE</scope>
</reference>
<protein>
    <submittedName>
        <fullName evidence="1">Uncharacterized protein</fullName>
    </submittedName>
</protein>
<evidence type="ECO:0000313" key="1">
    <source>
        <dbReference type="EMBL" id="KKK64344.1"/>
    </source>
</evidence>
<sequence length="70" mass="7843">MDNITNQAVKQVNEAVQAVRKTQSRLVTKGVDISEDSCVLVVDERERGHIAIKPGGINYYRRNKPYLLGS</sequence>
<organism evidence="1">
    <name type="scientific">marine sediment metagenome</name>
    <dbReference type="NCBI Taxonomy" id="412755"/>
    <lineage>
        <taxon>unclassified sequences</taxon>
        <taxon>metagenomes</taxon>
        <taxon>ecological metagenomes</taxon>
    </lineage>
</organism>
<dbReference type="EMBL" id="LAZR01061062">
    <property type="protein sequence ID" value="KKK64344.1"/>
    <property type="molecule type" value="Genomic_DNA"/>
</dbReference>
<comment type="caution">
    <text evidence="1">The sequence shown here is derived from an EMBL/GenBank/DDBJ whole genome shotgun (WGS) entry which is preliminary data.</text>
</comment>
<accession>A0A0F8ZCW5</accession>
<gene>
    <name evidence="1" type="ORF">LCGC14_2985160</name>
</gene>
<dbReference type="AlphaFoldDB" id="A0A0F8ZCW5"/>